<name>A0ABX2PSI2_9RHOB</name>
<evidence type="ECO:0000313" key="2">
    <source>
        <dbReference type="Proteomes" id="UP000630805"/>
    </source>
</evidence>
<gene>
    <name evidence="1" type="ORF">HW561_14425</name>
</gene>
<comment type="caution">
    <text evidence="1">The sequence shown here is derived from an EMBL/GenBank/DDBJ whole genome shotgun (WGS) entry which is preliminary data.</text>
</comment>
<protein>
    <submittedName>
        <fullName evidence="1">DUF3088 family protein</fullName>
    </submittedName>
</protein>
<dbReference type="Proteomes" id="UP000630805">
    <property type="component" value="Unassembled WGS sequence"/>
</dbReference>
<proteinExistence type="predicted"/>
<reference evidence="1 2" key="1">
    <citation type="submission" date="2020-06" db="EMBL/GenBank/DDBJ databases">
        <authorList>
            <person name="Cao W.R."/>
        </authorList>
    </citation>
    <scope>NUCLEOTIDE SEQUENCE [LARGE SCALE GENOMIC DNA]</scope>
    <source>
        <strain evidence="1 2">B1Z28</strain>
    </source>
</reference>
<accession>A0ABX2PSI2</accession>
<sequence>MTSTILYLLRSDFVDTQAGNTAFYCPQCLPVEGLLAVFPVLPSCWLQIVRD</sequence>
<dbReference type="RefSeq" id="WP_176865962.1">
    <property type="nucleotide sequence ID" value="NZ_JABXWT010000008.1"/>
</dbReference>
<dbReference type="EMBL" id="JABXWT010000008">
    <property type="protein sequence ID" value="NVO56988.1"/>
    <property type="molecule type" value="Genomic_DNA"/>
</dbReference>
<evidence type="ECO:0000313" key="1">
    <source>
        <dbReference type="EMBL" id="NVO56988.1"/>
    </source>
</evidence>
<dbReference type="InterPro" id="IPR021439">
    <property type="entry name" value="DUF3088"/>
</dbReference>
<keyword evidence="2" id="KW-1185">Reference proteome</keyword>
<dbReference type="Pfam" id="PF11287">
    <property type="entry name" value="DUF3088"/>
    <property type="match status" value="1"/>
</dbReference>
<organism evidence="1 2">
    <name type="scientific">Ruegeria haliotis</name>
    <dbReference type="NCBI Taxonomy" id="2747601"/>
    <lineage>
        <taxon>Bacteria</taxon>
        <taxon>Pseudomonadati</taxon>
        <taxon>Pseudomonadota</taxon>
        <taxon>Alphaproteobacteria</taxon>
        <taxon>Rhodobacterales</taxon>
        <taxon>Roseobacteraceae</taxon>
        <taxon>Ruegeria</taxon>
    </lineage>
</organism>